<evidence type="ECO:0000313" key="2">
    <source>
        <dbReference type="EMBL" id="ESO06614.1"/>
    </source>
</evidence>
<accession>T1EQQ8</accession>
<feature type="signal peptide" evidence="1">
    <location>
        <begin position="1"/>
        <end position="20"/>
    </location>
</feature>
<sequence length="179" mass="20337">MAKTLPLILCTYLTSVIILAEPFQKICWDKLKNKTFDRRPDENVFMFTSEARTVHDCKKKCILNEAECEYVIFQTRQSICFFQINSSAVLNLQVNPNFNVYHKKDCSKKVENGKVEGEKEETSKEKIDRDLDKSVVKHLECISEVFENVAKSFADIGGNLASAAKELSVVASKFEVIGD</sequence>
<dbReference type="CTD" id="20198908"/>
<keyword evidence="1" id="KW-0732">Signal</keyword>
<dbReference type="RefSeq" id="XP_009015982.1">
    <property type="nucleotide sequence ID" value="XM_009017734.1"/>
</dbReference>
<evidence type="ECO:0000313" key="4">
    <source>
        <dbReference type="Proteomes" id="UP000015101"/>
    </source>
</evidence>
<gene>
    <name evidence="3" type="primary">20198908</name>
    <name evidence="2" type="ORF">HELRODRAFT_160804</name>
</gene>
<dbReference type="EMBL" id="KB096324">
    <property type="protein sequence ID" value="ESO06614.1"/>
    <property type="molecule type" value="Genomic_DNA"/>
</dbReference>
<protein>
    <recommendedName>
        <fullName evidence="5">Apple domain-containing protein</fullName>
    </recommendedName>
</protein>
<evidence type="ECO:0000313" key="3">
    <source>
        <dbReference type="EnsemblMetazoa" id="HelroP160804"/>
    </source>
</evidence>
<dbReference type="EMBL" id="AMQM01000655">
    <property type="status" value="NOT_ANNOTATED_CDS"/>
    <property type="molecule type" value="Genomic_DNA"/>
</dbReference>
<name>T1EQQ8_HELRO</name>
<organism evidence="3 4">
    <name type="scientific">Helobdella robusta</name>
    <name type="common">Californian leech</name>
    <dbReference type="NCBI Taxonomy" id="6412"/>
    <lineage>
        <taxon>Eukaryota</taxon>
        <taxon>Metazoa</taxon>
        <taxon>Spiralia</taxon>
        <taxon>Lophotrochozoa</taxon>
        <taxon>Annelida</taxon>
        <taxon>Clitellata</taxon>
        <taxon>Hirudinea</taxon>
        <taxon>Rhynchobdellida</taxon>
        <taxon>Glossiphoniidae</taxon>
        <taxon>Helobdella</taxon>
    </lineage>
</organism>
<dbReference type="KEGG" id="hro:HELRODRAFT_160804"/>
<dbReference type="Proteomes" id="UP000015101">
    <property type="component" value="Unassembled WGS sequence"/>
</dbReference>
<proteinExistence type="predicted"/>
<feature type="chain" id="PRO_5010979949" description="Apple domain-containing protein" evidence="1">
    <location>
        <begin position="21"/>
        <end position="179"/>
    </location>
</feature>
<dbReference type="EnsemblMetazoa" id="HelroT160804">
    <property type="protein sequence ID" value="HelroP160804"/>
    <property type="gene ID" value="HelroG160804"/>
</dbReference>
<reference evidence="3" key="3">
    <citation type="submission" date="2015-06" db="UniProtKB">
        <authorList>
            <consortium name="EnsemblMetazoa"/>
        </authorList>
    </citation>
    <scope>IDENTIFICATION</scope>
</reference>
<evidence type="ECO:0008006" key="5">
    <source>
        <dbReference type="Google" id="ProtNLM"/>
    </source>
</evidence>
<evidence type="ECO:0000256" key="1">
    <source>
        <dbReference type="SAM" id="SignalP"/>
    </source>
</evidence>
<dbReference type="HOGENOM" id="CLU_1505076_0_0_1"/>
<keyword evidence="4" id="KW-1185">Reference proteome</keyword>
<dbReference type="AlphaFoldDB" id="T1EQQ8"/>
<dbReference type="Gene3D" id="3.50.4.10">
    <property type="entry name" value="Hepatocyte Growth Factor"/>
    <property type="match status" value="1"/>
</dbReference>
<dbReference type="GeneID" id="20198908"/>
<dbReference type="InParanoid" id="T1EQQ8"/>
<reference evidence="4" key="1">
    <citation type="submission" date="2012-12" db="EMBL/GenBank/DDBJ databases">
        <authorList>
            <person name="Hellsten U."/>
            <person name="Grimwood J."/>
            <person name="Chapman J.A."/>
            <person name="Shapiro H."/>
            <person name="Aerts A."/>
            <person name="Otillar R.P."/>
            <person name="Terry A.Y."/>
            <person name="Boore J.L."/>
            <person name="Simakov O."/>
            <person name="Marletaz F."/>
            <person name="Cho S.-J."/>
            <person name="Edsinger-Gonzales E."/>
            <person name="Havlak P."/>
            <person name="Kuo D.-H."/>
            <person name="Larsson T."/>
            <person name="Lv J."/>
            <person name="Arendt D."/>
            <person name="Savage R."/>
            <person name="Osoegawa K."/>
            <person name="de Jong P."/>
            <person name="Lindberg D.R."/>
            <person name="Seaver E.C."/>
            <person name="Weisblat D.A."/>
            <person name="Putnam N.H."/>
            <person name="Grigoriev I.V."/>
            <person name="Rokhsar D.S."/>
        </authorList>
    </citation>
    <scope>NUCLEOTIDE SEQUENCE</scope>
</reference>
<reference evidence="2 4" key="2">
    <citation type="journal article" date="2013" name="Nature">
        <title>Insights into bilaterian evolution from three spiralian genomes.</title>
        <authorList>
            <person name="Simakov O."/>
            <person name="Marletaz F."/>
            <person name="Cho S.J."/>
            <person name="Edsinger-Gonzales E."/>
            <person name="Havlak P."/>
            <person name="Hellsten U."/>
            <person name="Kuo D.H."/>
            <person name="Larsson T."/>
            <person name="Lv J."/>
            <person name="Arendt D."/>
            <person name="Savage R."/>
            <person name="Osoegawa K."/>
            <person name="de Jong P."/>
            <person name="Grimwood J."/>
            <person name="Chapman J.A."/>
            <person name="Shapiro H."/>
            <person name="Aerts A."/>
            <person name="Otillar R.P."/>
            <person name="Terry A.Y."/>
            <person name="Boore J.L."/>
            <person name="Grigoriev I.V."/>
            <person name="Lindberg D.R."/>
            <person name="Seaver E.C."/>
            <person name="Weisblat D.A."/>
            <person name="Putnam N.H."/>
            <person name="Rokhsar D.S."/>
        </authorList>
    </citation>
    <scope>NUCLEOTIDE SEQUENCE</scope>
</reference>